<dbReference type="OrthoDB" id="297362at2157"/>
<evidence type="ECO:0000313" key="3">
    <source>
        <dbReference type="Proteomes" id="UP000199170"/>
    </source>
</evidence>
<accession>A0A1H3HWI9</accession>
<protein>
    <recommendedName>
        <fullName evidence="1">DUF7835 domain-containing protein</fullName>
    </recommendedName>
</protein>
<evidence type="ECO:0000259" key="1">
    <source>
        <dbReference type="Pfam" id="PF25205"/>
    </source>
</evidence>
<proteinExistence type="predicted"/>
<dbReference type="STRING" id="660517.SAMN04487946_108101"/>
<sequence length="66" mass="7671">MSKSQPTVTELTEYCETCDTRTPHEVSIELKTESKKETNRAFSREPYRVTKCHTCGDERSQRMNDA</sequence>
<keyword evidence="3" id="KW-1185">Reference proteome</keyword>
<dbReference type="InterPro" id="IPR057157">
    <property type="entry name" value="DUF7835"/>
</dbReference>
<reference evidence="3" key="1">
    <citation type="submission" date="2016-10" db="EMBL/GenBank/DDBJ databases">
        <authorList>
            <person name="Varghese N."/>
            <person name="Submissions S."/>
        </authorList>
    </citation>
    <scope>NUCLEOTIDE SEQUENCE [LARGE SCALE GENOMIC DNA]</scope>
    <source>
        <strain evidence="3">CGMCC 1.10118</strain>
    </source>
</reference>
<organism evidence="2 3">
    <name type="scientific">Halobellus clavatus</name>
    <dbReference type="NCBI Taxonomy" id="660517"/>
    <lineage>
        <taxon>Archaea</taxon>
        <taxon>Methanobacteriati</taxon>
        <taxon>Methanobacteriota</taxon>
        <taxon>Stenosarchaea group</taxon>
        <taxon>Halobacteria</taxon>
        <taxon>Halobacteriales</taxon>
        <taxon>Haloferacaceae</taxon>
        <taxon>Halobellus</taxon>
    </lineage>
</organism>
<gene>
    <name evidence="2" type="ORF">SAMN04487946_108101</name>
</gene>
<dbReference type="Proteomes" id="UP000199170">
    <property type="component" value="Unassembled WGS sequence"/>
</dbReference>
<dbReference type="Pfam" id="PF25205">
    <property type="entry name" value="DUF7835"/>
    <property type="match status" value="1"/>
</dbReference>
<feature type="domain" description="DUF7835" evidence="1">
    <location>
        <begin position="1"/>
        <end position="66"/>
    </location>
</feature>
<evidence type="ECO:0000313" key="2">
    <source>
        <dbReference type="EMBL" id="SDY19820.1"/>
    </source>
</evidence>
<dbReference type="RefSeq" id="WP_089767646.1">
    <property type="nucleotide sequence ID" value="NZ_FNPB01000008.1"/>
</dbReference>
<dbReference type="EMBL" id="FNPB01000008">
    <property type="protein sequence ID" value="SDY19820.1"/>
    <property type="molecule type" value="Genomic_DNA"/>
</dbReference>
<dbReference type="AlphaFoldDB" id="A0A1H3HWI9"/>
<name>A0A1H3HWI9_9EURY</name>